<proteinExistence type="predicted"/>
<reference evidence="1 2" key="1">
    <citation type="journal article" date="2008" name="J. Bacteriol.">
        <title>Insights into plant cell wall degradation from the genome sequence of the soil bacterium Cellvibrio japonicus.</title>
        <authorList>
            <person name="Deboy R.T."/>
            <person name="Mongodin E.F."/>
            <person name="Fouts D.E."/>
            <person name="Tailford L.E."/>
            <person name="Khouri H."/>
            <person name="Emerson J.B."/>
            <person name="Mohamoud Y."/>
            <person name="Watkins K."/>
            <person name="Henrissat B."/>
            <person name="Gilbert H.J."/>
            <person name="Nelson K.E."/>
        </authorList>
    </citation>
    <scope>NUCLEOTIDE SEQUENCE [LARGE SCALE GENOMIC DNA]</scope>
    <source>
        <strain evidence="1 2">Ueda107</strain>
    </source>
</reference>
<dbReference type="HOGENOM" id="CLU_031627_1_0_6"/>
<accession>B3PCP6</accession>
<dbReference type="Proteomes" id="UP000001036">
    <property type="component" value="Chromosome"/>
</dbReference>
<organism evidence="1 2">
    <name type="scientific">Cellvibrio japonicus (strain Ueda107)</name>
    <name type="common">Pseudomonas fluorescens subsp. cellulosa</name>
    <dbReference type="NCBI Taxonomy" id="498211"/>
    <lineage>
        <taxon>Bacteria</taxon>
        <taxon>Pseudomonadati</taxon>
        <taxon>Pseudomonadota</taxon>
        <taxon>Gammaproteobacteria</taxon>
        <taxon>Cellvibrionales</taxon>
        <taxon>Cellvibrionaceae</taxon>
        <taxon>Cellvibrio</taxon>
    </lineage>
</organism>
<dbReference type="KEGG" id="cja:CJA_2956"/>
<dbReference type="RefSeq" id="WP_012488537.1">
    <property type="nucleotide sequence ID" value="NC_010995.1"/>
</dbReference>
<sequence>MTSNPRITAQTVRLLVPEQDLASLGFCGGNREAHVHKWIQQLPLTQAQQVSALLYRALPELVRLKAPAETRLAMLELMRSPVYQCLEVLAQRYLNQPLILPEAALKTATLAQAIQKHLNNAYLVAVRDLCHQPADKANPELQAKAIHRALTGLGQQLLRNYQLYIPVSNQIWNEVHALYQLACLLGVEQVAVEDALPYHRGLPHIEQVYLRLLLLACSRPNQLRQDEVARCYKILEVLAPQAELVNYQAEGKENLYVVLGNSNRPPFYKSRLDLREAKQQADNLLELRTSRLVKKLEELTATTGEDIPAADSALGQLTPALTKHLAQAWSHLALRSFERQEVSADIEVTVGLTNIHYHLANEEPFPIFLKQPDTLGDRDGTSIFQKRGAKLKMQDTAQKEDDPWGETFDITGTIFDGAQRSTLNIESALQAREKESYAGQHPIFKVPLIDRSPGGFGLEWRGDIPAQVKAGELVGLREYGRTRWSLGVVRWAHQIKGATQLGIQVLAPQAVPVALAVVHKTGGFSEYLRALQIPELRAINQPPSLVTNAITFHEYSKVRLYRRAQAGNHGDDESLQLTQRLFATGAFSQFAYRVLATPKAENNKGSDKQVDDFDSIWEQ</sequence>
<gene>
    <name evidence="1" type="ordered locus">CJA_2956</name>
</gene>
<keyword evidence="2" id="KW-1185">Reference proteome</keyword>
<dbReference type="eggNOG" id="ENOG502Z85G">
    <property type="taxonomic scope" value="Bacteria"/>
</dbReference>
<protein>
    <recommendedName>
        <fullName evidence="3">Molecular chaperone</fullName>
    </recommendedName>
</protein>
<evidence type="ECO:0008006" key="3">
    <source>
        <dbReference type="Google" id="ProtNLM"/>
    </source>
</evidence>
<name>B3PCP6_CELJU</name>
<evidence type="ECO:0000313" key="2">
    <source>
        <dbReference type="Proteomes" id="UP000001036"/>
    </source>
</evidence>
<evidence type="ECO:0000313" key="1">
    <source>
        <dbReference type="EMBL" id="ACE82998.1"/>
    </source>
</evidence>
<dbReference type="EMBL" id="CP000934">
    <property type="protein sequence ID" value="ACE82998.1"/>
    <property type="molecule type" value="Genomic_DNA"/>
</dbReference>
<dbReference type="AlphaFoldDB" id="B3PCP6"/>
<dbReference type="STRING" id="498211.CJA_2956"/>